<comment type="caution">
    <text evidence="9">The sequence shown here is derived from an EMBL/GenBank/DDBJ whole genome shotgun (WGS) entry which is preliminary data.</text>
</comment>
<keyword evidence="7 8" id="KW-0472">Membrane</keyword>
<reference evidence="9" key="1">
    <citation type="submission" date="2020-01" db="EMBL/GenBank/DDBJ databases">
        <title>Insect and environment-associated Actinomycetes.</title>
        <authorList>
            <person name="Currrie C."/>
            <person name="Chevrette M."/>
            <person name="Carlson C."/>
            <person name="Stubbendieck R."/>
            <person name="Wendt-Pienkowski E."/>
        </authorList>
    </citation>
    <scope>NUCLEOTIDE SEQUENCE</scope>
    <source>
        <strain evidence="9">SID7499</strain>
    </source>
</reference>
<protein>
    <submittedName>
        <fullName evidence="9">Iron chelate uptake ABC transporter family permease subunit</fullName>
    </submittedName>
</protein>
<evidence type="ECO:0000256" key="5">
    <source>
        <dbReference type="ARBA" id="ARBA00022692"/>
    </source>
</evidence>
<evidence type="ECO:0000256" key="3">
    <source>
        <dbReference type="ARBA" id="ARBA00022448"/>
    </source>
</evidence>
<dbReference type="Pfam" id="PF01032">
    <property type="entry name" value="FecCD"/>
    <property type="match status" value="1"/>
</dbReference>
<name>A0A6G3XKY0_9ACTN</name>
<organism evidence="9">
    <name type="scientific">Streptomyces sp. SID7499</name>
    <dbReference type="NCBI Taxonomy" id="2706086"/>
    <lineage>
        <taxon>Bacteria</taxon>
        <taxon>Bacillati</taxon>
        <taxon>Actinomycetota</taxon>
        <taxon>Actinomycetes</taxon>
        <taxon>Kitasatosporales</taxon>
        <taxon>Streptomycetaceae</taxon>
        <taxon>Streptomyces</taxon>
    </lineage>
</organism>
<accession>A0A6G3XKY0</accession>
<evidence type="ECO:0000256" key="7">
    <source>
        <dbReference type="ARBA" id="ARBA00023136"/>
    </source>
</evidence>
<dbReference type="Gene3D" id="1.10.3470.10">
    <property type="entry name" value="ABC transporter involved in vitamin B12 uptake, BtuC"/>
    <property type="match status" value="1"/>
</dbReference>
<feature type="non-terminal residue" evidence="9">
    <location>
        <position position="1"/>
    </location>
</feature>
<gene>
    <name evidence="9" type="ORF">G3M58_69905</name>
</gene>
<proteinExistence type="inferred from homology"/>
<dbReference type="AlphaFoldDB" id="A0A6G3XKY0"/>
<keyword evidence="6 8" id="KW-1133">Transmembrane helix</keyword>
<evidence type="ECO:0000256" key="8">
    <source>
        <dbReference type="SAM" id="Phobius"/>
    </source>
</evidence>
<comment type="similarity">
    <text evidence="2">Belongs to the binding-protein-dependent transport system permease family. FecCD subfamily.</text>
</comment>
<dbReference type="InterPro" id="IPR037294">
    <property type="entry name" value="ABC_BtuC-like"/>
</dbReference>
<comment type="subcellular location">
    <subcellularLocation>
        <location evidence="1">Cell membrane</location>
        <topology evidence="1">Multi-pass membrane protein</topology>
    </subcellularLocation>
</comment>
<evidence type="ECO:0000256" key="6">
    <source>
        <dbReference type="ARBA" id="ARBA00022989"/>
    </source>
</evidence>
<keyword evidence="3" id="KW-0813">Transport</keyword>
<dbReference type="GO" id="GO:0005886">
    <property type="term" value="C:plasma membrane"/>
    <property type="evidence" value="ECO:0007669"/>
    <property type="project" value="UniProtKB-SubCell"/>
</dbReference>
<evidence type="ECO:0000256" key="1">
    <source>
        <dbReference type="ARBA" id="ARBA00004651"/>
    </source>
</evidence>
<keyword evidence="4" id="KW-1003">Cell membrane</keyword>
<dbReference type="GO" id="GO:0022857">
    <property type="term" value="F:transmembrane transporter activity"/>
    <property type="evidence" value="ECO:0007669"/>
    <property type="project" value="InterPro"/>
</dbReference>
<evidence type="ECO:0000256" key="4">
    <source>
        <dbReference type="ARBA" id="ARBA00022475"/>
    </source>
</evidence>
<evidence type="ECO:0000256" key="2">
    <source>
        <dbReference type="ARBA" id="ARBA00007935"/>
    </source>
</evidence>
<keyword evidence="5 8" id="KW-0812">Transmembrane</keyword>
<dbReference type="EMBL" id="JAAGMN010007313">
    <property type="protein sequence ID" value="NEE18475.1"/>
    <property type="molecule type" value="Genomic_DNA"/>
</dbReference>
<feature type="transmembrane region" description="Helical" evidence="8">
    <location>
        <begin position="12"/>
        <end position="29"/>
    </location>
</feature>
<dbReference type="SUPFAM" id="SSF81345">
    <property type="entry name" value="ABC transporter involved in vitamin B12 uptake, BtuC"/>
    <property type="match status" value="1"/>
</dbReference>
<evidence type="ECO:0000313" key="9">
    <source>
        <dbReference type="EMBL" id="NEE18475.1"/>
    </source>
</evidence>
<dbReference type="InterPro" id="IPR000522">
    <property type="entry name" value="ABC_transptr_permease_BtuC"/>
</dbReference>
<sequence>ARTVLDPQEVPVGVVTALIGVPAFVLVLYRTRSTS</sequence>